<evidence type="ECO:0000256" key="3">
    <source>
        <dbReference type="ARBA" id="ARBA00022723"/>
    </source>
</evidence>
<reference evidence="6" key="1">
    <citation type="journal article" date="2021" name="PeerJ">
        <title>Extensive microbial diversity within the chicken gut microbiome revealed by metagenomics and culture.</title>
        <authorList>
            <person name="Gilroy R."/>
            <person name="Ravi A."/>
            <person name="Getino M."/>
            <person name="Pursley I."/>
            <person name="Horton D.L."/>
            <person name="Alikhan N.F."/>
            <person name="Baker D."/>
            <person name="Gharbi K."/>
            <person name="Hall N."/>
            <person name="Watson M."/>
            <person name="Adriaenssens E.M."/>
            <person name="Foster-Nyarko E."/>
            <person name="Jarju S."/>
            <person name="Secka A."/>
            <person name="Antonio M."/>
            <person name="Oren A."/>
            <person name="Chaudhuri R.R."/>
            <person name="La Ragione R."/>
            <person name="Hildebrand F."/>
            <person name="Pallen M.J."/>
        </authorList>
    </citation>
    <scope>NUCLEOTIDE SEQUENCE</scope>
    <source>
        <strain evidence="6">ChiSxjej1B13-11762</strain>
    </source>
</reference>
<keyword evidence="4" id="KW-0408">Iron</keyword>
<dbReference type="GO" id="GO:0046872">
    <property type="term" value="F:metal ion binding"/>
    <property type="evidence" value="ECO:0007669"/>
    <property type="project" value="UniProtKB-KW"/>
</dbReference>
<dbReference type="Proteomes" id="UP000824263">
    <property type="component" value="Unassembled WGS sequence"/>
</dbReference>
<keyword evidence="3" id="KW-0479">Metal-binding</keyword>
<comment type="caution">
    <text evidence="6">The sequence shown here is derived from an EMBL/GenBank/DDBJ whole genome shotgun (WGS) entry which is preliminary data.</text>
</comment>
<dbReference type="EMBL" id="DXGF01000120">
    <property type="protein sequence ID" value="HIW83939.1"/>
    <property type="molecule type" value="Genomic_DNA"/>
</dbReference>
<dbReference type="Gene3D" id="3.40.1010.20">
    <property type="entry name" value="4-hydroxy-3-methylbut-2-enyl diphosphate reductase, catalytic domain"/>
    <property type="match status" value="1"/>
</dbReference>
<comment type="cofactor">
    <cofactor evidence="1">
        <name>[4Fe-4S] cluster</name>
        <dbReference type="ChEBI" id="CHEBI:49883"/>
    </cofactor>
</comment>
<dbReference type="GO" id="GO:0051539">
    <property type="term" value="F:4 iron, 4 sulfur cluster binding"/>
    <property type="evidence" value="ECO:0007669"/>
    <property type="project" value="UniProtKB-KW"/>
</dbReference>
<dbReference type="GO" id="GO:0019288">
    <property type="term" value="P:isopentenyl diphosphate biosynthetic process, methylerythritol 4-phosphate pathway"/>
    <property type="evidence" value="ECO:0007669"/>
    <property type="project" value="InterPro"/>
</dbReference>
<protein>
    <submittedName>
        <fullName evidence="6">4-hydroxy-3-methylbut-2-enyl diphosphate reductase</fullName>
    </submittedName>
</protein>
<dbReference type="GO" id="GO:0050992">
    <property type="term" value="P:dimethylallyl diphosphate biosynthetic process"/>
    <property type="evidence" value="ECO:0007669"/>
    <property type="project" value="InterPro"/>
</dbReference>
<name>A0A9D1UDL2_9FIRM</name>
<dbReference type="AlphaFoldDB" id="A0A9D1UDL2"/>
<evidence type="ECO:0000313" key="7">
    <source>
        <dbReference type="Proteomes" id="UP000824263"/>
    </source>
</evidence>
<evidence type="ECO:0000256" key="1">
    <source>
        <dbReference type="ARBA" id="ARBA00001966"/>
    </source>
</evidence>
<accession>A0A9D1UDL2</accession>
<sequence>TLDDLDMNQLRSVETVGITAGASTPNKIIEEVQNNVRKNF</sequence>
<dbReference type="Pfam" id="PF02401">
    <property type="entry name" value="LYTB"/>
    <property type="match status" value="1"/>
</dbReference>
<keyword evidence="5" id="KW-0411">Iron-sulfur</keyword>
<dbReference type="GO" id="GO:0051745">
    <property type="term" value="F:4-hydroxy-3-methylbut-2-enyl diphosphate reductase activity"/>
    <property type="evidence" value="ECO:0007669"/>
    <property type="project" value="InterPro"/>
</dbReference>
<evidence type="ECO:0000256" key="5">
    <source>
        <dbReference type="ARBA" id="ARBA00023014"/>
    </source>
</evidence>
<proteinExistence type="predicted"/>
<feature type="non-terminal residue" evidence="6">
    <location>
        <position position="1"/>
    </location>
</feature>
<dbReference type="InterPro" id="IPR003451">
    <property type="entry name" value="LytB/IspH"/>
</dbReference>
<evidence type="ECO:0000256" key="2">
    <source>
        <dbReference type="ARBA" id="ARBA00022485"/>
    </source>
</evidence>
<organism evidence="6 7">
    <name type="scientific">Candidatus Dorea gallistercoris</name>
    <dbReference type="NCBI Taxonomy" id="2838542"/>
    <lineage>
        <taxon>Bacteria</taxon>
        <taxon>Bacillati</taxon>
        <taxon>Bacillota</taxon>
        <taxon>Clostridia</taxon>
        <taxon>Lachnospirales</taxon>
        <taxon>Lachnospiraceae</taxon>
        <taxon>Dorea</taxon>
    </lineage>
</organism>
<gene>
    <name evidence="6" type="ORF">H9873_06430</name>
</gene>
<reference evidence="6" key="2">
    <citation type="submission" date="2021-04" db="EMBL/GenBank/DDBJ databases">
        <authorList>
            <person name="Gilroy R."/>
        </authorList>
    </citation>
    <scope>NUCLEOTIDE SEQUENCE</scope>
    <source>
        <strain evidence="6">ChiSxjej1B13-11762</strain>
    </source>
</reference>
<evidence type="ECO:0000256" key="4">
    <source>
        <dbReference type="ARBA" id="ARBA00023004"/>
    </source>
</evidence>
<keyword evidence="2" id="KW-0004">4Fe-4S</keyword>
<evidence type="ECO:0000313" key="6">
    <source>
        <dbReference type="EMBL" id="HIW83939.1"/>
    </source>
</evidence>